<dbReference type="InterPro" id="IPR022191">
    <property type="entry name" value="DUF3717"/>
</dbReference>
<dbReference type="Proteomes" id="UP000831607">
    <property type="component" value="Chromosome"/>
</dbReference>
<gene>
    <name evidence="1" type="ORF">DHf2319_01210</name>
</gene>
<keyword evidence="2" id="KW-1185">Reference proteome</keyword>
<protein>
    <submittedName>
        <fullName evidence="1">DUF3717 domain-containing protein</fullName>
    </submittedName>
</protein>
<dbReference type="EMBL" id="CP063982">
    <property type="protein sequence ID" value="UOD50589.1"/>
    <property type="molecule type" value="Genomic_DNA"/>
</dbReference>
<name>A0ABY4AK63_9BURK</name>
<reference evidence="1 2" key="1">
    <citation type="submission" date="2020-11" db="EMBL/GenBank/DDBJ databases">
        <title>Algicoccus daihaiensis sp.nov., isolated from Daihai Lake in Inner Mongolia.</title>
        <authorList>
            <person name="Kai J."/>
        </authorList>
    </citation>
    <scope>NUCLEOTIDE SEQUENCE [LARGE SCALE GENOMIC DNA]</scope>
    <source>
        <strain evidence="2">f23</strain>
    </source>
</reference>
<dbReference type="RefSeq" id="WP_243478993.1">
    <property type="nucleotide sequence ID" value="NZ_CP063982.1"/>
</dbReference>
<proteinExistence type="predicted"/>
<accession>A0ABY4AK63</accession>
<organism evidence="1 2">
    <name type="scientific">Orrella daihaiensis</name>
    <dbReference type="NCBI Taxonomy" id="2782176"/>
    <lineage>
        <taxon>Bacteria</taxon>
        <taxon>Pseudomonadati</taxon>
        <taxon>Pseudomonadota</taxon>
        <taxon>Betaproteobacteria</taxon>
        <taxon>Burkholderiales</taxon>
        <taxon>Alcaligenaceae</taxon>
        <taxon>Orrella</taxon>
    </lineage>
</organism>
<evidence type="ECO:0000313" key="2">
    <source>
        <dbReference type="Proteomes" id="UP000831607"/>
    </source>
</evidence>
<dbReference type="Pfam" id="PF12512">
    <property type="entry name" value="DUF3717"/>
    <property type="match status" value="1"/>
</dbReference>
<sequence>MTSEISITELEAAINYWRQTSPSQGEELRLAKTAAALAQPYAMMIMTHRHSLSVDQLDPQARQAIEQWREASGHPRVV</sequence>
<evidence type="ECO:0000313" key="1">
    <source>
        <dbReference type="EMBL" id="UOD50589.1"/>
    </source>
</evidence>